<dbReference type="HOGENOM" id="CLU_034870_1_0_1"/>
<feature type="coiled-coil region" evidence="1">
    <location>
        <begin position="57"/>
        <end position="91"/>
    </location>
</feature>
<evidence type="ECO:0000313" key="4">
    <source>
        <dbReference type="Proteomes" id="UP000027195"/>
    </source>
</evidence>
<dbReference type="STRING" id="930990.A0A067MS79"/>
<evidence type="ECO:0000313" key="3">
    <source>
        <dbReference type="EMBL" id="KDQ18598.1"/>
    </source>
</evidence>
<keyword evidence="4" id="KW-1185">Reference proteome</keyword>
<dbReference type="AlphaFoldDB" id="A0A067MS79"/>
<keyword evidence="1" id="KW-0175">Coiled coil</keyword>
<feature type="region of interest" description="Disordered" evidence="2">
    <location>
        <begin position="1"/>
        <end position="39"/>
    </location>
</feature>
<sequence>MNSTLAPEASPSPAPAIPKKKTPLNSPKSTPGVSRLPIWKRSNAVRTSWRTRTKKAIKKTAAEKRLARARNRKEREEYAEERQKARDWLQAHAEHLRTRFGKRTVEWYLEDMLQQRRMDKQRRRVNPWNAYLAQEGKRINSERAVQGLERLSLNDLVAQVKPVWQAMTPAKKEEATIEAIPSLKEVRDMKTTSMHNVAIHAFNDVRANVQAMEEASIALHARTRAIGFSLWVRSSDCALNAPYSYATCTKAEEFFNNVYGTSLSEISTKFEAFCLSGMEGIKKSNAKELLELKAKTRVIIESKLAEAAGVDKIRMVYATFGQQITAKYGLVIEHWPLPRFCCPSDVGSAMEVNLLYTAWKTETTKFRKLSAAELDAWFAVRAEAAATAAITTTPAPATTPTAVPAPSETAAIITANPATADPGAALLTQT</sequence>
<dbReference type="InParanoid" id="A0A067MS79"/>
<evidence type="ECO:0000256" key="1">
    <source>
        <dbReference type="SAM" id="Coils"/>
    </source>
</evidence>
<reference evidence="4" key="1">
    <citation type="journal article" date="2014" name="Proc. Natl. Acad. Sci. U.S.A.">
        <title>Extensive sampling of basidiomycete genomes demonstrates inadequacy of the white-rot/brown-rot paradigm for wood decay fungi.</title>
        <authorList>
            <person name="Riley R."/>
            <person name="Salamov A.A."/>
            <person name="Brown D.W."/>
            <person name="Nagy L.G."/>
            <person name="Floudas D."/>
            <person name="Held B.W."/>
            <person name="Levasseur A."/>
            <person name="Lombard V."/>
            <person name="Morin E."/>
            <person name="Otillar R."/>
            <person name="Lindquist E.A."/>
            <person name="Sun H."/>
            <person name="LaButti K.M."/>
            <person name="Schmutz J."/>
            <person name="Jabbour D."/>
            <person name="Luo H."/>
            <person name="Baker S.E."/>
            <person name="Pisabarro A.G."/>
            <person name="Walton J.D."/>
            <person name="Blanchette R.A."/>
            <person name="Henrissat B."/>
            <person name="Martin F."/>
            <person name="Cullen D."/>
            <person name="Hibbett D.S."/>
            <person name="Grigoriev I.V."/>
        </authorList>
    </citation>
    <scope>NUCLEOTIDE SEQUENCE [LARGE SCALE GENOMIC DNA]</scope>
    <source>
        <strain evidence="4">FD-172 SS1</strain>
    </source>
</reference>
<dbReference type="EMBL" id="KL198021">
    <property type="protein sequence ID" value="KDQ18598.1"/>
    <property type="molecule type" value="Genomic_DNA"/>
</dbReference>
<protein>
    <submittedName>
        <fullName evidence="3">Uncharacterized protein</fullName>
    </submittedName>
</protein>
<dbReference type="OrthoDB" id="3033638at2759"/>
<name>A0A067MS79_BOTB1</name>
<evidence type="ECO:0000256" key="2">
    <source>
        <dbReference type="SAM" id="MobiDB-lite"/>
    </source>
</evidence>
<accession>A0A067MS79</accession>
<dbReference type="Proteomes" id="UP000027195">
    <property type="component" value="Unassembled WGS sequence"/>
</dbReference>
<organism evidence="3 4">
    <name type="scientific">Botryobasidium botryosum (strain FD-172 SS1)</name>
    <dbReference type="NCBI Taxonomy" id="930990"/>
    <lineage>
        <taxon>Eukaryota</taxon>
        <taxon>Fungi</taxon>
        <taxon>Dikarya</taxon>
        <taxon>Basidiomycota</taxon>
        <taxon>Agaricomycotina</taxon>
        <taxon>Agaricomycetes</taxon>
        <taxon>Cantharellales</taxon>
        <taxon>Botryobasidiaceae</taxon>
        <taxon>Botryobasidium</taxon>
    </lineage>
</organism>
<proteinExistence type="predicted"/>
<gene>
    <name evidence="3" type="ORF">BOTBODRAFT_185150</name>
</gene>